<dbReference type="InterPro" id="IPR000157">
    <property type="entry name" value="TIR_dom"/>
</dbReference>
<dbReference type="InterPro" id="IPR035897">
    <property type="entry name" value="Toll_tir_struct_dom_sf"/>
</dbReference>
<accession>A0A0X8HFP3</accession>
<sequence length="331" mass="37559">MLMELLRQLATQHYASGEDFEKTLKCYCGLYNHHIPQKALHHQPSITAMKDWQANRPDLFHKWIINHPGPDMIKYDVFISHASEDKDDVARPLATCLDEVANLVVWYDEFSLSVSDSLSEKIDYGLANSRYGVVVISPEFINKKWPKKELRGLNAVNVEGKNKIIPIWHQVTIDDVLALSPTLADIVALNTRDGIEYICKIISQKIVPLATTVDSLIAEAQGLIEKGKYDLSVMAASRALREILEILAYKRLTAQYFKKRGINRYSLSELLDRLHATGGIVPRDAGALIDRKKLNSLRNIAVHGSKKRRISFKDADRFLKDVRLIRSSNDI</sequence>
<dbReference type="OrthoDB" id="7055795at2"/>
<gene>
    <name evidence="2" type="ORF">LOKO_02730</name>
</gene>
<dbReference type="AlphaFoldDB" id="A0A0X8HFP3"/>
<evidence type="ECO:0000313" key="3">
    <source>
        <dbReference type="Proteomes" id="UP000063387"/>
    </source>
</evidence>
<dbReference type="SMART" id="SM00255">
    <property type="entry name" value="TIR"/>
    <property type="match status" value="1"/>
</dbReference>
<dbReference type="PATRIC" id="fig|507626.3.peg.2724"/>
<dbReference type="GO" id="GO:0007165">
    <property type="term" value="P:signal transduction"/>
    <property type="evidence" value="ECO:0007669"/>
    <property type="project" value="InterPro"/>
</dbReference>
<keyword evidence="3" id="KW-1185">Reference proteome</keyword>
<dbReference type="RefSeq" id="WP_083517587.1">
    <property type="nucleotide sequence ID" value="NZ_CP014226.1"/>
</dbReference>
<dbReference type="EMBL" id="CP014226">
    <property type="protein sequence ID" value="AMD01783.1"/>
    <property type="molecule type" value="Genomic_DNA"/>
</dbReference>
<proteinExistence type="predicted"/>
<evidence type="ECO:0000313" key="2">
    <source>
        <dbReference type="EMBL" id="AMD01783.1"/>
    </source>
</evidence>
<reference evidence="2 3" key="1">
    <citation type="journal article" date="2016" name="Genome Announc.">
        <title>Draft Genome Sequence of 'Halomonas chromatireducens' Strain AGD 8-3, a Haloalkaliphilic Chromate- and Selenite-Reducing Gammaproteobacterium.</title>
        <authorList>
            <person name="Sharko F.S."/>
            <person name="Shapovalova A.A."/>
            <person name="Tsygankova S.V."/>
            <person name="Komova A.V."/>
            <person name="Boulygina E.S."/>
            <person name="Teslyuk A.B."/>
            <person name="Gotovtsev P.M."/>
            <person name="Namsaraev Z.B."/>
            <person name="Khijniak T.V."/>
            <person name="Nedoluzhko A.V."/>
            <person name="Vasilov R.G."/>
        </authorList>
    </citation>
    <scope>NUCLEOTIDE SEQUENCE [LARGE SCALE GENOMIC DNA]</scope>
    <source>
        <strain evidence="2 3">AGD 8-3</strain>
    </source>
</reference>
<dbReference type="Pfam" id="PF13676">
    <property type="entry name" value="TIR_2"/>
    <property type="match status" value="1"/>
</dbReference>
<name>A0A0X8HFP3_9GAMM</name>
<evidence type="ECO:0000259" key="1">
    <source>
        <dbReference type="PROSITE" id="PS50104"/>
    </source>
</evidence>
<reference evidence="2 3" key="2">
    <citation type="submission" date="2016-02" db="EMBL/GenBank/DDBJ databases">
        <authorList>
            <person name="Wen L."/>
            <person name="He K."/>
            <person name="Yang H."/>
        </authorList>
    </citation>
    <scope>NUCLEOTIDE SEQUENCE [LARGE SCALE GENOMIC DNA]</scope>
    <source>
        <strain evidence="2 3">AGD 8-3</strain>
    </source>
</reference>
<dbReference type="STRING" id="507626.LOKO_02730"/>
<feature type="domain" description="TIR" evidence="1">
    <location>
        <begin position="73"/>
        <end position="206"/>
    </location>
</feature>
<dbReference type="KEGG" id="hco:LOKO_02730"/>
<organism evidence="2 3">
    <name type="scientific">Halomonas chromatireducens</name>
    <dbReference type="NCBI Taxonomy" id="507626"/>
    <lineage>
        <taxon>Bacteria</taxon>
        <taxon>Pseudomonadati</taxon>
        <taxon>Pseudomonadota</taxon>
        <taxon>Gammaproteobacteria</taxon>
        <taxon>Oceanospirillales</taxon>
        <taxon>Halomonadaceae</taxon>
        <taxon>Halomonas</taxon>
    </lineage>
</organism>
<dbReference type="SUPFAM" id="SSF52200">
    <property type="entry name" value="Toll/Interleukin receptor TIR domain"/>
    <property type="match status" value="1"/>
</dbReference>
<dbReference type="PROSITE" id="PS50104">
    <property type="entry name" value="TIR"/>
    <property type="match status" value="1"/>
</dbReference>
<dbReference type="Gene3D" id="3.40.50.10140">
    <property type="entry name" value="Toll/interleukin-1 receptor homology (TIR) domain"/>
    <property type="match status" value="1"/>
</dbReference>
<dbReference type="Proteomes" id="UP000063387">
    <property type="component" value="Chromosome"/>
</dbReference>
<protein>
    <recommendedName>
        <fullName evidence="1">TIR domain-containing protein</fullName>
    </recommendedName>
</protein>